<dbReference type="PANTHER" id="PTHR33571">
    <property type="entry name" value="SSL8005 PROTEIN"/>
    <property type="match status" value="1"/>
</dbReference>
<gene>
    <name evidence="9" type="ORF">GF1_00370</name>
</gene>
<proteinExistence type="predicted"/>
<evidence type="ECO:0000259" key="8">
    <source>
        <dbReference type="Pfam" id="PF18765"/>
    </source>
</evidence>
<evidence type="ECO:0000256" key="4">
    <source>
        <dbReference type="ARBA" id="ARBA00022723"/>
    </source>
</evidence>
<sequence>MSQTTFHALQKRWQQERENRIRRSRNARERIIREGPEIFKEFRVKKVILFGSVLENNMRQNSDIDILVDYLPPERFFTFQCRLEERLDMPVDVHTMDEDEKFTRKVLQRGQVIYEIQHSTS</sequence>
<evidence type="ECO:0000256" key="5">
    <source>
        <dbReference type="ARBA" id="ARBA00022741"/>
    </source>
</evidence>
<accession>A0A915XK23</accession>
<dbReference type="Proteomes" id="UP001063350">
    <property type="component" value="Chromosome"/>
</dbReference>
<evidence type="ECO:0000313" key="10">
    <source>
        <dbReference type="Proteomes" id="UP001063350"/>
    </source>
</evidence>
<keyword evidence="7" id="KW-0460">Magnesium</keyword>
<name>A0A915XK23_9BACT</name>
<dbReference type="InterPro" id="IPR043519">
    <property type="entry name" value="NT_sf"/>
</dbReference>
<keyword evidence="5" id="KW-0547">Nucleotide-binding</keyword>
<protein>
    <recommendedName>
        <fullName evidence="8">Polymerase beta nucleotidyltransferase domain-containing protein</fullName>
    </recommendedName>
</protein>
<evidence type="ECO:0000256" key="3">
    <source>
        <dbReference type="ARBA" id="ARBA00022695"/>
    </source>
</evidence>
<evidence type="ECO:0000256" key="7">
    <source>
        <dbReference type="ARBA" id="ARBA00022842"/>
    </source>
</evidence>
<evidence type="ECO:0000256" key="1">
    <source>
        <dbReference type="ARBA" id="ARBA00001946"/>
    </source>
</evidence>
<keyword evidence="4" id="KW-0479">Metal-binding</keyword>
<dbReference type="GO" id="GO:0016779">
    <property type="term" value="F:nucleotidyltransferase activity"/>
    <property type="evidence" value="ECO:0007669"/>
    <property type="project" value="UniProtKB-KW"/>
</dbReference>
<dbReference type="AlphaFoldDB" id="A0A915XK23"/>
<keyword evidence="3" id="KW-0548">Nucleotidyltransferase</keyword>
<dbReference type="PANTHER" id="PTHR33571:SF14">
    <property type="entry name" value="PROTEIN ADENYLYLTRANSFERASE MJ0435-RELATED"/>
    <property type="match status" value="1"/>
</dbReference>
<dbReference type="GO" id="GO:0046872">
    <property type="term" value="F:metal ion binding"/>
    <property type="evidence" value="ECO:0007669"/>
    <property type="project" value="UniProtKB-KW"/>
</dbReference>
<dbReference type="KEGG" id="ddu:GF1_00370"/>
<keyword evidence="2" id="KW-0808">Transferase</keyword>
<dbReference type="InterPro" id="IPR041633">
    <property type="entry name" value="Polbeta"/>
</dbReference>
<dbReference type="Pfam" id="PF18765">
    <property type="entry name" value="Polbeta"/>
    <property type="match status" value="1"/>
</dbReference>
<dbReference type="RefSeq" id="WP_267927613.1">
    <property type="nucleotide sequence ID" value="NZ_AP024233.1"/>
</dbReference>
<dbReference type="CDD" id="cd05403">
    <property type="entry name" value="NT_KNTase_like"/>
    <property type="match status" value="1"/>
</dbReference>
<evidence type="ECO:0000256" key="2">
    <source>
        <dbReference type="ARBA" id="ARBA00022679"/>
    </source>
</evidence>
<reference evidence="9" key="1">
    <citation type="submission" date="2020-12" db="EMBL/GenBank/DDBJ databases">
        <title>Desulfobium dissulfuricans gen. nov., sp. nov., a novel mesophilic, sulfate-reducing bacterium isolated from a deep-sea hydrothermal vent.</title>
        <authorList>
            <person name="Hashimoto Y."/>
            <person name="Tame A."/>
            <person name="Sawayama S."/>
            <person name="Miyazaki J."/>
            <person name="Takai K."/>
            <person name="Nakagawa S."/>
        </authorList>
    </citation>
    <scope>NUCLEOTIDE SEQUENCE</scope>
    <source>
        <strain evidence="9">GF1</strain>
    </source>
</reference>
<evidence type="ECO:0000256" key="6">
    <source>
        <dbReference type="ARBA" id="ARBA00022840"/>
    </source>
</evidence>
<organism evidence="9 10">
    <name type="scientific">Desulfolithobacter dissulfuricans</name>
    <dbReference type="NCBI Taxonomy" id="2795293"/>
    <lineage>
        <taxon>Bacteria</taxon>
        <taxon>Pseudomonadati</taxon>
        <taxon>Thermodesulfobacteriota</taxon>
        <taxon>Desulfobulbia</taxon>
        <taxon>Desulfobulbales</taxon>
        <taxon>Desulfobulbaceae</taxon>
        <taxon>Desulfolithobacter</taxon>
    </lineage>
</organism>
<keyword evidence="10" id="KW-1185">Reference proteome</keyword>
<evidence type="ECO:0000313" key="9">
    <source>
        <dbReference type="EMBL" id="BCO07661.1"/>
    </source>
</evidence>
<dbReference type="InterPro" id="IPR052038">
    <property type="entry name" value="Type-VII_TA_antitoxin"/>
</dbReference>
<comment type="cofactor">
    <cofactor evidence="1">
        <name>Mg(2+)</name>
        <dbReference type="ChEBI" id="CHEBI:18420"/>
    </cofactor>
</comment>
<keyword evidence="6" id="KW-0067">ATP-binding</keyword>
<feature type="domain" description="Polymerase beta nucleotidyltransferase" evidence="8">
    <location>
        <begin position="38"/>
        <end position="117"/>
    </location>
</feature>
<dbReference type="Gene3D" id="3.30.460.10">
    <property type="entry name" value="Beta Polymerase, domain 2"/>
    <property type="match status" value="1"/>
</dbReference>
<dbReference type="SUPFAM" id="SSF81301">
    <property type="entry name" value="Nucleotidyltransferase"/>
    <property type="match status" value="1"/>
</dbReference>
<dbReference type="GO" id="GO:0005524">
    <property type="term" value="F:ATP binding"/>
    <property type="evidence" value="ECO:0007669"/>
    <property type="project" value="UniProtKB-KW"/>
</dbReference>
<dbReference type="EMBL" id="AP024233">
    <property type="protein sequence ID" value="BCO07661.1"/>
    <property type="molecule type" value="Genomic_DNA"/>
</dbReference>